<feature type="transmembrane region" description="Helical" evidence="7">
    <location>
        <begin position="301"/>
        <end position="323"/>
    </location>
</feature>
<reference evidence="8" key="1">
    <citation type="journal article" date="2021" name="Sci. Rep.">
        <title>Diploid genomic architecture of Nitzschia inconspicua, an elite biomass production diatom.</title>
        <authorList>
            <person name="Oliver A."/>
            <person name="Podell S."/>
            <person name="Pinowska A."/>
            <person name="Traller J.C."/>
            <person name="Smith S.R."/>
            <person name="McClure R."/>
            <person name="Beliaev A."/>
            <person name="Bohutskyi P."/>
            <person name="Hill E.A."/>
            <person name="Rabines A."/>
            <person name="Zheng H."/>
            <person name="Allen L.Z."/>
            <person name="Kuo A."/>
            <person name="Grigoriev I.V."/>
            <person name="Allen A.E."/>
            <person name="Hazlebeck D."/>
            <person name="Allen E.E."/>
        </authorList>
    </citation>
    <scope>NUCLEOTIDE SEQUENCE</scope>
    <source>
        <strain evidence="8">Hildebrandi</strain>
    </source>
</reference>
<evidence type="ECO:0000256" key="3">
    <source>
        <dbReference type="ARBA" id="ARBA00022475"/>
    </source>
</evidence>
<protein>
    <submittedName>
        <fullName evidence="8">Na+/phosphate symporter</fullName>
    </submittedName>
</protein>
<feature type="transmembrane region" description="Helical" evidence="7">
    <location>
        <begin position="481"/>
        <end position="505"/>
    </location>
</feature>
<comment type="similarity">
    <text evidence="2">Belongs to the SLC34A transporter family.</text>
</comment>
<keyword evidence="9" id="KW-1185">Reference proteome</keyword>
<dbReference type="OrthoDB" id="67833at2759"/>
<organism evidence="8 9">
    <name type="scientific">Nitzschia inconspicua</name>
    <dbReference type="NCBI Taxonomy" id="303405"/>
    <lineage>
        <taxon>Eukaryota</taxon>
        <taxon>Sar</taxon>
        <taxon>Stramenopiles</taxon>
        <taxon>Ochrophyta</taxon>
        <taxon>Bacillariophyta</taxon>
        <taxon>Bacillariophyceae</taxon>
        <taxon>Bacillariophycidae</taxon>
        <taxon>Bacillariales</taxon>
        <taxon>Bacillariaceae</taxon>
        <taxon>Nitzschia</taxon>
    </lineage>
</organism>
<dbReference type="PANTHER" id="PTHR10010">
    <property type="entry name" value="SOLUTE CARRIER FAMILY 34 SODIUM PHOSPHATE , MEMBER 2-RELATED"/>
    <property type="match status" value="1"/>
</dbReference>
<dbReference type="AlphaFoldDB" id="A0A9K3LIH2"/>
<evidence type="ECO:0000313" key="8">
    <source>
        <dbReference type="EMBL" id="KAG7363004.1"/>
    </source>
</evidence>
<comment type="subcellular location">
    <subcellularLocation>
        <location evidence="1">Cell membrane</location>
        <topology evidence="1">Multi-pass membrane protein</topology>
    </subcellularLocation>
</comment>
<dbReference type="NCBIfam" id="NF037997">
    <property type="entry name" value="Na_Pi_symport"/>
    <property type="match status" value="2"/>
</dbReference>
<feature type="transmembrane region" description="Helical" evidence="7">
    <location>
        <begin position="381"/>
        <end position="401"/>
    </location>
</feature>
<proteinExistence type="inferred from homology"/>
<evidence type="ECO:0000256" key="1">
    <source>
        <dbReference type="ARBA" id="ARBA00004651"/>
    </source>
</evidence>
<dbReference type="PANTHER" id="PTHR10010:SF46">
    <property type="entry name" value="SODIUM-DEPENDENT PHOSPHATE TRANSPORT PROTEIN 2B"/>
    <property type="match status" value="1"/>
</dbReference>
<feature type="transmembrane region" description="Helical" evidence="7">
    <location>
        <begin position="620"/>
        <end position="647"/>
    </location>
</feature>
<evidence type="ECO:0000256" key="7">
    <source>
        <dbReference type="SAM" id="Phobius"/>
    </source>
</evidence>
<dbReference type="GO" id="GO:0044341">
    <property type="term" value="P:sodium-dependent phosphate transport"/>
    <property type="evidence" value="ECO:0007669"/>
    <property type="project" value="InterPro"/>
</dbReference>
<reference evidence="8" key="2">
    <citation type="submission" date="2021-04" db="EMBL/GenBank/DDBJ databases">
        <authorList>
            <person name="Podell S."/>
        </authorList>
    </citation>
    <scope>NUCLEOTIDE SEQUENCE</scope>
    <source>
        <strain evidence="8">Hildebrandi</strain>
    </source>
</reference>
<keyword evidence="3" id="KW-1003">Cell membrane</keyword>
<comment type="caution">
    <text evidence="8">The sequence shown here is derived from an EMBL/GenBank/DDBJ whole genome shotgun (WGS) entry which is preliminary data.</text>
</comment>
<gene>
    <name evidence="8" type="ORF">IV203_026364</name>
</gene>
<keyword evidence="6 7" id="KW-0472">Membrane</keyword>
<feature type="transmembrane region" description="Helical" evidence="7">
    <location>
        <begin position="343"/>
        <end position="369"/>
    </location>
</feature>
<keyword evidence="5 7" id="KW-1133">Transmembrane helix</keyword>
<sequence>MTDIETNDHVPEKAVVKPSAHGTTSTTLEVEEDRHQASWGDVCRSCFCHSPAEWGMILFRLFWILFFLYFFILGLEILGDGAQVMTGCVAGALFGDDQNPVSSLMIGIIATVLLQSSSSTTSIVVTMVGAGAISVQAGIYMIMGSNIGTSVTSTIVAMGQLGDGDQLERAFAGATVHDMFNFLTVAVFFPIEVISNMLFYLTEACVRNANTGDGAGTRDNFVKKYIEPVGLLLIRGNRRIIQSVAQGATCEEFYPTVCEDPENPTGSTCTVGLIGCPSGDEPCPALFQAGATVTTDQTSGFVAFLIGVTMLFICLAGLVTVLSRMLSGVSSDVIYKATDINGYLAIIIGCGLTVAVQSSSITTSTLTPLVGMDLIRLEQMYPITLGANIGTTVTGIIAAFVSEGTDALQVALAHLFFNIFGIIIFYPIPFLRRIPMHASRQLGKATRAWKGFPIMYILVLFFAVPLLLVGLSSMFVTKQTAQVVVASIIVVVLAIGLVIFVYWWARKGGREHVGNYFAKRQRRVQTIETLPWDMAWAQRRIKEMMNVTGNTSPSQATTVSNNDKDVYANVADEMQQVTNTVNALVHHLGLEKEVDPEGLGRFYHKEKEVMPSVDMTSKKVYIATVIVVGAICFGFFLWAVIALFLTGSVATKALAGYLLCMLGLFLIWRIVSLFSGGKAALSEEAYVTKELQKMCKASYVETMAQMKADLNNLVVETQLPLAPDNVESKADGKDVDEDTE</sequence>
<evidence type="ECO:0000313" key="9">
    <source>
        <dbReference type="Proteomes" id="UP000693970"/>
    </source>
</evidence>
<feature type="transmembrane region" description="Helical" evidence="7">
    <location>
        <begin position="653"/>
        <end position="671"/>
    </location>
</feature>
<keyword evidence="4 7" id="KW-0812">Transmembrane</keyword>
<feature type="transmembrane region" description="Helical" evidence="7">
    <location>
        <begin position="407"/>
        <end position="431"/>
    </location>
</feature>
<dbReference type="InterPro" id="IPR003841">
    <property type="entry name" value="Na/Pi_transpt"/>
</dbReference>
<evidence type="ECO:0000256" key="6">
    <source>
        <dbReference type="ARBA" id="ARBA00023136"/>
    </source>
</evidence>
<dbReference type="Proteomes" id="UP000693970">
    <property type="component" value="Unassembled WGS sequence"/>
</dbReference>
<dbReference type="GO" id="GO:0005436">
    <property type="term" value="F:sodium:phosphate symporter activity"/>
    <property type="evidence" value="ECO:0007669"/>
    <property type="project" value="InterPro"/>
</dbReference>
<feature type="transmembrane region" description="Helical" evidence="7">
    <location>
        <begin position="452"/>
        <end position="475"/>
    </location>
</feature>
<accession>A0A9K3LIH2</accession>
<dbReference type="GO" id="GO:0005886">
    <property type="term" value="C:plasma membrane"/>
    <property type="evidence" value="ECO:0007669"/>
    <property type="project" value="UniProtKB-SubCell"/>
</dbReference>
<feature type="transmembrane region" description="Helical" evidence="7">
    <location>
        <begin position="99"/>
        <end position="116"/>
    </location>
</feature>
<dbReference type="Pfam" id="PF02690">
    <property type="entry name" value="Na_Pi_cotrans"/>
    <property type="match status" value="2"/>
</dbReference>
<evidence type="ECO:0000256" key="2">
    <source>
        <dbReference type="ARBA" id="ARBA00005808"/>
    </source>
</evidence>
<name>A0A9K3LIH2_9STRA</name>
<evidence type="ECO:0000256" key="5">
    <source>
        <dbReference type="ARBA" id="ARBA00022989"/>
    </source>
</evidence>
<feature type="transmembrane region" description="Helical" evidence="7">
    <location>
        <begin position="57"/>
        <end position="79"/>
    </location>
</feature>
<dbReference type="EMBL" id="JAGRRH010000010">
    <property type="protein sequence ID" value="KAG7363004.1"/>
    <property type="molecule type" value="Genomic_DNA"/>
</dbReference>
<evidence type="ECO:0000256" key="4">
    <source>
        <dbReference type="ARBA" id="ARBA00022692"/>
    </source>
</evidence>
<feature type="transmembrane region" description="Helical" evidence="7">
    <location>
        <begin position="179"/>
        <end position="201"/>
    </location>
</feature>